<dbReference type="GeneID" id="24110679"/>
<organism evidence="2 3">
    <name type="scientific">Pseudozyma hubeiensis (strain SY62)</name>
    <name type="common">Yeast</name>
    <dbReference type="NCBI Taxonomy" id="1305764"/>
    <lineage>
        <taxon>Eukaryota</taxon>
        <taxon>Fungi</taxon>
        <taxon>Dikarya</taxon>
        <taxon>Basidiomycota</taxon>
        <taxon>Ustilaginomycotina</taxon>
        <taxon>Ustilaginomycetes</taxon>
        <taxon>Ustilaginales</taxon>
        <taxon>Ustilaginaceae</taxon>
        <taxon>Pseudozyma</taxon>
    </lineage>
</organism>
<feature type="compositionally biased region" description="Basic and acidic residues" evidence="1">
    <location>
        <begin position="107"/>
        <end position="123"/>
    </location>
</feature>
<dbReference type="Proteomes" id="UP000014071">
    <property type="component" value="Unassembled WGS sequence"/>
</dbReference>
<evidence type="ECO:0000256" key="1">
    <source>
        <dbReference type="SAM" id="MobiDB-lite"/>
    </source>
</evidence>
<gene>
    <name evidence="2" type="ORF">PHSY_005401</name>
</gene>
<dbReference type="AlphaFoldDB" id="R9P8W2"/>
<sequence>MEGGKQATWALDSSLERCRRATELDVDIGKGRGAKKRSAQCEPRCHNEGASVNETRMQEDASRRGLIGLQSRATSVELRSSAGRRRPDQVEKAQQRRQAELGVGDGQSKDLFHSLSDRDDSSRRSCVGNRWKKPERSCSDRPSRSRPQVRAEYIGHLSIDLVEDTRHATRSTTRIETASCRIGGERTPMHSFRRANKIVD</sequence>
<dbReference type="EMBL" id="DF238812">
    <property type="protein sequence ID" value="GAC97813.1"/>
    <property type="molecule type" value="Genomic_DNA"/>
</dbReference>
<proteinExistence type="predicted"/>
<feature type="compositionally biased region" description="Basic and acidic residues" evidence="1">
    <location>
        <begin position="132"/>
        <end position="143"/>
    </location>
</feature>
<dbReference type="HOGENOM" id="CLU_1366779_0_0_1"/>
<reference evidence="3" key="1">
    <citation type="journal article" date="2013" name="Genome Announc.">
        <title>Draft genome sequence of the basidiomycetous yeast-like fungus Pseudozyma hubeiensis SY62, which produces an abundant amount of the biosurfactant mannosylerythritol lipids.</title>
        <authorList>
            <person name="Konishi M."/>
            <person name="Hatada Y."/>
            <person name="Horiuchi J."/>
        </authorList>
    </citation>
    <scope>NUCLEOTIDE SEQUENCE [LARGE SCALE GENOMIC DNA]</scope>
    <source>
        <strain evidence="3">SY62</strain>
    </source>
</reference>
<accession>R9P8W2</accession>
<keyword evidence="3" id="KW-1185">Reference proteome</keyword>
<feature type="region of interest" description="Disordered" evidence="1">
    <location>
        <begin position="22"/>
        <end position="147"/>
    </location>
</feature>
<dbReference type="RefSeq" id="XP_012191400.1">
    <property type="nucleotide sequence ID" value="XM_012336010.1"/>
</dbReference>
<evidence type="ECO:0000313" key="2">
    <source>
        <dbReference type="EMBL" id="GAC97813.1"/>
    </source>
</evidence>
<evidence type="ECO:0000313" key="3">
    <source>
        <dbReference type="Proteomes" id="UP000014071"/>
    </source>
</evidence>
<protein>
    <submittedName>
        <fullName evidence="2">Uncharacterized protein</fullName>
    </submittedName>
</protein>
<name>R9P8W2_PSEHS</name>
<feature type="compositionally biased region" description="Basic and acidic residues" evidence="1">
    <location>
        <begin position="85"/>
        <end position="99"/>
    </location>
</feature>